<protein>
    <submittedName>
        <fullName evidence="2">GDSL-type esterase/lipase family protein</fullName>
    </submittedName>
</protein>
<dbReference type="PANTHER" id="PTHR30383">
    <property type="entry name" value="THIOESTERASE 1/PROTEASE 1/LYSOPHOSPHOLIPASE L1"/>
    <property type="match status" value="1"/>
</dbReference>
<keyword evidence="3" id="KW-1185">Reference proteome</keyword>
<evidence type="ECO:0000313" key="2">
    <source>
        <dbReference type="EMBL" id="MDO1448665.1"/>
    </source>
</evidence>
<gene>
    <name evidence="2" type="ORF">Q0590_20480</name>
</gene>
<dbReference type="InterPro" id="IPR036514">
    <property type="entry name" value="SGNH_hydro_sf"/>
</dbReference>
<evidence type="ECO:0000259" key="1">
    <source>
        <dbReference type="Pfam" id="PF13472"/>
    </source>
</evidence>
<dbReference type="RefSeq" id="WP_302039465.1">
    <property type="nucleotide sequence ID" value="NZ_JAUKPO010000013.1"/>
</dbReference>
<dbReference type="Gene3D" id="3.40.50.1110">
    <property type="entry name" value="SGNH hydrolase"/>
    <property type="match status" value="1"/>
</dbReference>
<evidence type="ECO:0000313" key="3">
    <source>
        <dbReference type="Proteomes" id="UP001168528"/>
    </source>
</evidence>
<reference evidence="2" key="1">
    <citation type="submission" date="2023-07" db="EMBL/GenBank/DDBJ databases">
        <title>The genome sequence of Rhodocytophaga aerolata KACC 12507.</title>
        <authorList>
            <person name="Zhang X."/>
        </authorList>
    </citation>
    <scope>NUCLEOTIDE SEQUENCE</scope>
    <source>
        <strain evidence="2">KACC 12507</strain>
    </source>
</reference>
<name>A0ABT8R9A6_9BACT</name>
<comment type="caution">
    <text evidence="2">The sequence shown here is derived from an EMBL/GenBank/DDBJ whole genome shotgun (WGS) entry which is preliminary data.</text>
</comment>
<feature type="domain" description="SGNH hydrolase-type esterase" evidence="1">
    <location>
        <begin position="33"/>
        <end position="218"/>
    </location>
</feature>
<dbReference type="PANTHER" id="PTHR30383:SF5">
    <property type="entry name" value="SGNH HYDROLASE-TYPE ESTERASE DOMAIN-CONTAINING PROTEIN"/>
    <property type="match status" value="1"/>
</dbReference>
<proteinExistence type="predicted"/>
<sequence length="229" mass="25148">MTTSILQKSLFALCICLTLTGFSMFIKKQKVVFFGDSITQAAVKPNGYIDVLMKELQKQGKSENYELIGAGISGNKVPDLQQRLEKDVLSQQPDVVFVYIGINDVWHFTHPSTNGQGTPIAQYESGLTDVVNKIKAAGAKVIVCTPSVIGEKYDGSNAQDTMLDDYAAVSRKVAKATNSQLCDLRKAFISYLKKNNKANQEQNILTSDGVHLNEQGNAFVASEMIKFLK</sequence>
<accession>A0ABT8R9A6</accession>
<dbReference type="Pfam" id="PF13472">
    <property type="entry name" value="Lipase_GDSL_2"/>
    <property type="match status" value="1"/>
</dbReference>
<dbReference type="InterPro" id="IPR051532">
    <property type="entry name" value="Ester_Hydrolysis_Enzymes"/>
</dbReference>
<dbReference type="InterPro" id="IPR013830">
    <property type="entry name" value="SGNH_hydro"/>
</dbReference>
<dbReference type="Proteomes" id="UP001168528">
    <property type="component" value="Unassembled WGS sequence"/>
</dbReference>
<organism evidence="2 3">
    <name type="scientific">Rhodocytophaga aerolata</name>
    <dbReference type="NCBI Taxonomy" id="455078"/>
    <lineage>
        <taxon>Bacteria</taxon>
        <taxon>Pseudomonadati</taxon>
        <taxon>Bacteroidota</taxon>
        <taxon>Cytophagia</taxon>
        <taxon>Cytophagales</taxon>
        <taxon>Rhodocytophagaceae</taxon>
        <taxon>Rhodocytophaga</taxon>
    </lineage>
</organism>
<dbReference type="EMBL" id="JAUKPO010000013">
    <property type="protein sequence ID" value="MDO1448665.1"/>
    <property type="molecule type" value="Genomic_DNA"/>
</dbReference>
<dbReference type="SUPFAM" id="SSF52266">
    <property type="entry name" value="SGNH hydrolase"/>
    <property type="match status" value="1"/>
</dbReference>